<evidence type="ECO:0000313" key="2">
    <source>
        <dbReference type="Proteomes" id="UP001218188"/>
    </source>
</evidence>
<proteinExistence type="predicted"/>
<protein>
    <submittedName>
        <fullName evidence="1">Uncharacterized protein</fullName>
    </submittedName>
</protein>
<gene>
    <name evidence="1" type="ORF">C8F04DRAFT_1092635</name>
</gene>
<name>A0AAD6T181_9AGAR</name>
<dbReference type="Proteomes" id="UP001218188">
    <property type="component" value="Unassembled WGS sequence"/>
</dbReference>
<dbReference type="AlphaFoldDB" id="A0AAD6T181"/>
<sequence>MVLGLKPGPGKIKKSLLKAQEQQFKEYRQALDKIHADEKYRKENPPPPEVIESLATVVQHGVVLLKDPAPWPDTLISIEHSPHRVELLHHMFATVAPATVSQIMRHDFNPMDLVKLNPRRCWDAFEKGGALRDYPSLHSLLVPLCLYFSVLQAACAASGHAEATRIVGEGGLRYTAHLVELEEAFQWSAVVQYHMQFHNKRRQDMAIGDFSQWAFGDRELMNRLLVGRQRGRRGGRQLSLISSAASAKSCPKRF</sequence>
<reference evidence="1" key="1">
    <citation type="submission" date="2023-03" db="EMBL/GenBank/DDBJ databases">
        <title>Massive genome expansion in bonnet fungi (Mycena s.s.) driven by repeated elements and novel gene families across ecological guilds.</title>
        <authorList>
            <consortium name="Lawrence Berkeley National Laboratory"/>
            <person name="Harder C.B."/>
            <person name="Miyauchi S."/>
            <person name="Viragh M."/>
            <person name="Kuo A."/>
            <person name="Thoen E."/>
            <person name="Andreopoulos B."/>
            <person name="Lu D."/>
            <person name="Skrede I."/>
            <person name="Drula E."/>
            <person name="Henrissat B."/>
            <person name="Morin E."/>
            <person name="Kohler A."/>
            <person name="Barry K."/>
            <person name="LaButti K."/>
            <person name="Morin E."/>
            <person name="Salamov A."/>
            <person name="Lipzen A."/>
            <person name="Mereny Z."/>
            <person name="Hegedus B."/>
            <person name="Baldrian P."/>
            <person name="Stursova M."/>
            <person name="Weitz H."/>
            <person name="Taylor A."/>
            <person name="Grigoriev I.V."/>
            <person name="Nagy L.G."/>
            <person name="Martin F."/>
            <person name="Kauserud H."/>
        </authorList>
    </citation>
    <scope>NUCLEOTIDE SEQUENCE</scope>
    <source>
        <strain evidence="1">CBHHK200</strain>
    </source>
</reference>
<comment type="caution">
    <text evidence="1">The sequence shown here is derived from an EMBL/GenBank/DDBJ whole genome shotgun (WGS) entry which is preliminary data.</text>
</comment>
<organism evidence="1 2">
    <name type="scientific">Mycena alexandri</name>
    <dbReference type="NCBI Taxonomy" id="1745969"/>
    <lineage>
        <taxon>Eukaryota</taxon>
        <taxon>Fungi</taxon>
        <taxon>Dikarya</taxon>
        <taxon>Basidiomycota</taxon>
        <taxon>Agaricomycotina</taxon>
        <taxon>Agaricomycetes</taxon>
        <taxon>Agaricomycetidae</taxon>
        <taxon>Agaricales</taxon>
        <taxon>Marasmiineae</taxon>
        <taxon>Mycenaceae</taxon>
        <taxon>Mycena</taxon>
    </lineage>
</organism>
<accession>A0AAD6T181</accession>
<keyword evidence="2" id="KW-1185">Reference proteome</keyword>
<dbReference type="EMBL" id="JARJCM010000037">
    <property type="protein sequence ID" value="KAJ7037485.1"/>
    <property type="molecule type" value="Genomic_DNA"/>
</dbReference>
<evidence type="ECO:0000313" key="1">
    <source>
        <dbReference type="EMBL" id="KAJ7037485.1"/>
    </source>
</evidence>